<keyword evidence="1" id="KW-1133">Transmembrane helix</keyword>
<reference evidence="2 3" key="1">
    <citation type="submission" date="2018-03" db="EMBL/GenBank/DDBJ databases">
        <authorList>
            <person name="Keele B.F."/>
        </authorList>
    </citation>
    <scope>NUCLEOTIDE SEQUENCE [LARGE SCALE GENOMIC DNA]</scope>
    <source>
        <strain evidence="2 3">CECT 8626</strain>
    </source>
</reference>
<feature type="transmembrane region" description="Helical" evidence="1">
    <location>
        <begin position="30"/>
        <end position="49"/>
    </location>
</feature>
<evidence type="ECO:0000256" key="1">
    <source>
        <dbReference type="SAM" id="Phobius"/>
    </source>
</evidence>
<dbReference type="AlphaFoldDB" id="A0A2R8BL04"/>
<accession>A0A2R8BL04</accession>
<sequence>MDKIMSLFAFLVLAAFLAILAWYVPSMDLIAVITLTVSLMGYDMLSSAWKKKE</sequence>
<name>A0A2R8BL04_9RHOB</name>
<keyword evidence="1" id="KW-0812">Transmembrane</keyword>
<proteinExistence type="predicted"/>
<evidence type="ECO:0000313" key="2">
    <source>
        <dbReference type="EMBL" id="SPH24034.1"/>
    </source>
</evidence>
<organism evidence="2 3">
    <name type="scientific">Albidovulum aquaemixtae</name>
    <dbReference type="NCBI Taxonomy" id="1542388"/>
    <lineage>
        <taxon>Bacteria</taxon>
        <taxon>Pseudomonadati</taxon>
        <taxon>Pseudomonadota</taxon>
        <taxon>Alphaproteobacteria</taxon>
        <taxon>Rhodobacterales</taxon>
        <taxon>Paracoccaceae</taxon>
        <taxon>Albidovulum</taxon>
    </lineage>
</organism>
<feature type="transmembrane region" description="Helical" evidence="1">
    <location>
        <begin position="7"/>
        <end position="24"/>
    </location>
</feature>
<keyword evidence="3" id="KW-1185">Reference proteome</keyword>
<evidence type="ECO:0000313" key="3">
    <source>
        <dbReference type="Proteomes" id="UP000244924"/>
    </source>
</evidence>
<dbReference type="Proteomes" id="UP000244924">
    <property type="component" value="Unassembled WGS sequence"/>
</dbReference>
<protein>
    <submittedName>
        <fullName evidence="2">Uncharacterized protein</fullName>
    </submittedName>
</protein>
<dbReference type="EMBL" id="OMOQ01000003">
    <property type="protein sequence ID" value="SPH24034.1"/>
    <property type="molecule type" value="Genomic_DNA"/>
</dbReference>
<gene>
    <name evidence="2" type="ORF">DEA8626_03082</name>
</gene>
<keyword evidence="1" id="KW-0472">Membrane</keyword>
<dbReference type="RefSeq" id="WP_181366468.1">
    <property type="nucleotide sequence ID" value="NZ_OMOQ01000003.1"/>
</dbReference>